<dbReference type="Gene3D" id="3.40.50.150">
    <property type="entry name" value="Vaccinia Virus protein VP39"/>
    <property type="match status" value="1"/>
</dbReference>
<sequence length="278" mass="29600">MVRRAASHEESVRAGRGWWDEEAETYYAEHGRDLGDADLSWGPEGRTEAELGVLGPLRGLDVLEVGGGAAQGARWCAGQGARVLSCDVSGGMLTVAQRLDASRPGASPAAYLQCDGAALPLADACLDVVFTAHGVLAFVPDATSTLREWARVVRPGGRVVFSLPHPFRWVFPDVPGPEGLVARHSYFDRAAYVEETAAGVATYTEHHRTLGDLVRAVHDAGLVLVDLVEPTWVPGRHAWGGWSATRGDLLPGTALLVTVRPADDPDTRQGHSLVTKGS</sequence>
<dbReference type="Pfam" id="PF08241">
    <property type="entry name" value="Methyltransf_11"/>
    <property type="match status" value="1"/>
</dbReference>
<reference evidence="2 3" key="1">
    <citation type="submission" date="2016-03" db="EMBL/GenBank/DDBJ databases">
        <title>Shallow-sea hydrothermal system.</title>
        <authorList>
            <person name="Tang K."/>
        </authorList>
    </citation>
    <scope>NUCLEOTIDE SEQUENCE [LARGE SCALE GENOMIC DNA]</scope>
    <source>
        <strain evidence="2 3">JLT9</strain>
    </source>
</reference>
<organism evidence="2 3">
    <name type="scientific">Serinicoccus hydrothermalis</name>
    <dbReference type="NCBI Taxonomy" id="1758689"/>
    <lineage>
        <taxon>Bacteria</taxon>
        <taxon>Bacillati</taxon>
        <taxon>Actinomycetota</taxon>
        <taxon>Actinomycetes</taxon>
        <taxon>Micrococcales</taxon>
        <taxon>Ornithinimicrobiaceae</taxon>
        <taxon>Serinicoccus</taxon>
    </lineage>
</organism>
<dbReference type="STRING" id="1758689.SGUI_0232"/>
<proteinExistence type="predicted"/>
<protein>
    <submittedName>
        <fullName evidence="2">SAM-dependent methyltransferase</fullName>
    </submittedName>
</protein>
<dbReference type="PANTHER" id="PTHR42912:SF93">
    <property type="entry name" value="N6-ADENOSINE-METHYLTRANSFERASE TMT1A"/>
    <property type="match status" value="1"/>
</dbReference>
<dbReference type="GO" id="GO:0032259">
    <property type="term" value="P:methylation"/>
    <property type="evidence" value="ECO:0007669"/>
    <property type="project" value="UniProtKB-KW"/>
</dbReference>
<keyword evidence="3" id="KW-1185">Reference proteome</keyword>
<dbReference type="SUPFAM" id="SSF53335">
    <property type="entry name" value="S-adenosyl-L-methionine-dependent methyltransferases"/>
    <property type="match status" value="1"/>
</dbReference>
<dbReference type="KEGG" id="serj:SGUI_0232"/>
<keyword evidence="2" id="KW-0489">Methyltransferase</keyword>
<dbReference type="InterPro" id="IPR050508">
    <property type="entry name" value="Methyltransf_Superfamily"/>
</dbReference>
<dbReference type="InterPro" id="IPR029063">
    <property type="entry name" value="SAM-dependent_MTases_sf"/>
</dbReference>
<feature type="domain" description="Methyltransferase type 11" evidence="1">
    <location>
        <begin position="63"/>
        <end position="161"/>
    </location>
</feature>
<accession>A0A1B1N878</accession>
<dbReference type="GO" id="GO:0008757">
    <property type="term" value="F:S-adenosylmethionine-dependent methyltransferase activity"/>
    <property type="evidence" value="ECO:0007669"/>
    <property type="project" value="InterPro"/>
</dbReference>
<keyword evidence="2" id="KW-0808">Transferase</keyword>
<dbReference type="EMBL" id="CP014989">
    <property type="protein sequence ID" value="ANS77628.1"/>
    <property type="molecule type" value="Genomic_DNA"/>
</dbReference>
<dbReference type="AlphaFoldDB" id="A0A1B1N878"/>
<dbReference type="PANTHER" id="PTHR42912">
    <property type="entry name" value="METHYLTRANSFERASE"/>
    <property type="match status" value="1"/>
</dbReference>
<gene>
    <name evidence="2" type="ORF">SGUI_0232</name>
</gene>
<dbReference type="InterPro" id="IPR013216">
    <property type="entry name" value="Methyltransf_11"/>
</dbReference>
<evidence type="ECO:0000313" key="3">
    <source>
        <dbReference type="Proteomes" id="UP000092482"/>
    </source>
</evidence>
<evidence type="ECO:0000259" key="1">
    <source>
        <dbReference type="Pfam" id="PF08241"/>
    </source>
</evidence>
<dbReference type="CDD" id="cd02440">
    <property type="entry name" value="AdoMet_MTases"/>
    <property type="match status" value="1"/>
</dbReference>
<dbReference type="Proteomes" id="UP000092482">
    <property type="component" value="Chromosome"/>
</dbReference>
<name>A0A1B1N878_9MICO</name>
<evidence type="ECO:0000313" key="2">
    <source>
        <dbReference type="EMBL" id="ANS77628.1"/>
    </source>
</evidence>